<evidence type="ECO:0000313" key="2">
    <source>
        <dbReference type="EMBL" id="AGY60450.1"/>
    </source>
</evidence>
<accession>U5QRY2</accession>
<dbReference type="GO" id="GO:0016209">
    <property type="term" value="F:antioxidant activity"/>
    <property type="evidence" value="ECO:0007669"/>
    <property type="project" value="InterPro"/>
</dbReference>
<dbReference type="eggNOG" id="COG0526">
    <property type="taxonomic scope" value="Bacteria"/>
</dbReference>
<dbReference type="PANTHER" id="PTHR42852">
    <property type="entry name" value="THIOL:DISULFIDE INTERCHANGE PROTEIN DSBE"/>
    <property type="match status" value="1"/>
</dbReference>
<proteinExistence type="predicted"/>
<keyword evidence="3" id="KW-1185">Reference proteome</keyword>
<dbReference type="Pfam" id="PF00578">
    <property type="entry name" value="AhpC-TSA"/>
    <property type="match status" value="1"/>
</dbReference>
<name>U5QRY2_GLOK1</name>
<dbReference type="PROSITE" id="PS51352">
    <property type="entry name" value="THIOREDOXIN_2"/>
    <property type="match status" value="1"/>
</dbReference>
<feature type="domain" description="Thioredoxin" evidence="1">
    <location>
        <begin position="3"/>
        <end position="148"/>
    </location>
</feature>
<dbReference type="HOGENOM" id="CLU_042529_8_1_3"/>
<dbReference type="GO" id="GO:0016491">
    <property type="term" value="F:oxidoreductase activity"/>
    <property type="evidence" value="ECO:0007669"/>
    <property type="project" value="InterPro"/>
</dbReference>
<dbReference type="Gene3D" id="3.40.30.10">
    <property type="entry name" value="Glutaredoxin"/>
    <property type="match status" value="1"/>
</dbReference>
<dbReference type="InterPro" id="IPR013766">
    <property type="entry name" value="Thioredoxin_domain"/>
</dbReference>
<dbReference type="AlphaFoldDB" id="U5QRY2"/>
<dbReference type="InterPro" id="IPR000866">
    <property type="entry name" value="AhpC/TSA"/>
</dbReference>
<protein>
    <submittedName>
        <fullName evidence="2">Haloacid dehalogenase</fullName>
    </submittedName>
</protein>
<dbReference type="RefSeq" id="WP_023175801.1">
    <property type="nucleotide sequence ID" value="NC_022600.1"/>
</dbReference>
<dbReference type="EMBL" id="CP003587">
    <property type="protein sequence ID" value="AGY60450.1"/>
    <property type="molecule type" value="Genomic_DNA"/>
</dbReference>
<dbReference type="InterPro" id="IPR050553">
    <property type="entry name" value="Thioredoxin_ResA/DsbE_sf"/>
</dbReference>
<dbReference type="KEGG" id="glj:GKIL_4204"/>
<dbReference type="PANTHER" id="PTHR42852:SF12">
    <property type="entry name" value="THIOL-DISULFIDE OXIDOREDUCTASE YKUV"/>
    <property type="match status" value="1"/>
</dbReference>
<dbReference type="SUPFAM" id="SSF52833">
    <property type="entry name" value="Thioredoxin-like"/>
    <property type="match status" value="1"/>
</dbReference>
<dbReference type="CDD" id="cd02966">
    <property type="entry name" value="TlpA_like_family"/>
    <property type="match status" value="1"/>
</dbReference>
<organism evidence="2 3">
    <name type="scientific">Gloeobacter kilaueensis (strain ATCC BAA-2537 / CCAP 1431/1 / ULC 316 / JS1)</name>
    <dbReference type="NCBI Taxonomy" id="1183438"/>
    <lineage>
        <taxon>Bacteria</taxon>
        <taxon>Bacillati</taxon>
        <taxon>Cyanobacteriota</taxon>
        <taxon>Cyanophyceae</taxon>
        <taxon>Gloeobacterales</taxon>
        <taxon>Gloeobacteraceae</taxon>
        <taxon>Gloeobacter</taxon>
    </lineage>
</organism>
<evidence type="ECO:0000313" key="3">
    <source>
        <dbReference type="Proteomes" id="UP000017396"/>
    </source>
</evidence>
<dbReference type="OrthoDB" id="9799230at2"/>
<evidence type="ECO:0000259" key="1">
    <source>
        <dbReference type="PROSITE" id="PS51352"/>
    </source>
</evidence>
<dbReference type="Proteomes" id="UP000017396">
    <property type="component" value="Chromosome"/>
</dbReference>
<gene>
    <name evidence="2" type="ORF">GKIL_4204</name>
</gene>
<sequence length="153" mass="17688">MALRLRSTLPSFEGATRWLNRTPQPEDYQGQVLVVHFWSISCYICHDVVEQFNAIRDDYQAKGVRFISVHQPRSEAELDLAAVEKDAKENMLLTQPCAIDNDHTIVDRFINEYVPGYYVFDRKGEMRHFQTGGKGYERITRALDRCLSEGDEA</sequence>
<reference evidence="2 3" key="1">
    <citation type="journal article" date="2013" name="PLoS ONE">
        <title>Cultivation and Complete Genome Sequencing of Gloeobacter kilaueensis sp. nov., from a Lava Cave in Kilauea Caldera, Hawai'i.</title>
        <authorList>
            <person name="Saw J.H."/>
            <person name="Schatz M."/>
            <person name="Brown M.V."/>
            <person name="Kunkel D.D."/>
            <person name="Foster J.S."/>
            <person name="Shick H."/>
            <person name="Christensen S."/>
            <person name="Hou S."/>
            <person name="Wan X."/>
            <person name="Donachie S.P."/>
        </authorList>
    </citation>
    <scope>NUCLEOTIDE SEQUENCE [LARGE SCALE GENOMIC DNA]</scope>
    <source>
        <strain evidence="3">JS</strain>
    </source>
</reference>
<dbReference type="STRING" id="1183438.GKIL_4204"/>
<dbReference type="InterPro" id="IPR036249">
    <property type="entry name" value="Thioredoxin-like_sf"/>
</dbReference>